<evidence type="ECO:0000313" key="1">
    <source>
        <dbReference type="EMBL" id="CAD8082773.1"/>
    </source>
</evidence>
<protein>
    <submittedName>
        <fullName evidence="1">Uncharacterized protein</fullName>
    </submittedName>
</protein>
<evidence type="ECO:0000313" key="2">
    <source>
        <dbReference type="Proteomes" id="UP000692954"/>
    </source>
</evidence>
<sequence>MLSQKKNISSQQIFSFKNEKILYHIKHPNQKFFSFIIMIQIMFMQRRIYVRGLLINWIYYRDFYEELLNTITNK</sequence>
<comment type="caution">
    <text evidence="1">The sequence shown here is derived from an EMBL/GenBank/DDBJ whole genome shotgun (WGS) entry which is preliminary data.</text>
</comment>
<accession>A0A8S1N048</accession>
<dbReference type="Proteomes" id="UP000692954">
    <property type="component" value="Unassembled WGS sequence"/>
</dbReference>
<dbReference type="AlphaFoldDB" id="A0A8S1N048"/>
<proteinExistence type="predicted"/>
<gene>
    <name evidence="1" type="ORF">PSON_ATCC_30995.1.T0440040</name>
</gene>
<keyword evidence="2" id="KW-1185">Reference proteome</keyword>
<name>A0A8S1N048_9CILI</name>
<dbReference type="EMBL" id="CAJJDN010000044">
    <property type="protein sequence ID" value="CAD8082773.1"/>
    <property type="molecule type" value="Genomic_DNA"/>
</dbReference>
<organism evidence="1 2">
    <name type="scientific">Paramecium sonneborni</name>
    <dbReference type="NCBI Taxonomy" id="65129"/>
    <lineage>
        <taxon>Eukaryota</taxon>
        <taxon>Sar</taxon>
        <taxon>Alveolata</taxon>
        <taxon>Ciliophora</taxon>
        <taxon>Intramacronucleata</taxon>
        <taxon>Oligohymenophorea</taxon>
        <taxon>Peniculida</taxon>
        <taxon>Parameciidae</taxon>
        <taxon>Paramecium</taxon>
    </lineage>
</organism>
<reference evidence="1" key="1">
    <citation type="submission" date="2021-01" db="EMBL/GenBank/DDBJ databases">
        <authorList>
            <consortium name="Genoscope - CEA"/>
            <person name="William W."/>
        </authorList>
    </citation>
    <scope>NUCLEOTIDE SEQUENCE</scope>
</reference>